<keyword evidence="2" id="KW-1185">Reference proteome</keyword>
<dbReference type="AlphaFoldDB" id="A0A419A1M2"/>
<dbReference type="Proteomes" id="UP000283587">
    <property type="component" value="Unassembled WGS sequence"/>
</dbReference>
<organism evidence="1 2">
    <name type="scientific">Paracoccus siganidrum</name>
    <dbReference type="NCBI Taxonomy" id="1276757"/>
    <lineage>
        <taxon>Bacteria</taxon>
        <taxon>Pseudomonadati</taxon>
        <taxon>Pseudomonadota</taxon>
        <taxon>Alphaproteobacteria</taxon>
        <taxon>Rhodobacterales</taxon>
        <taxon>Paracoccaceae</taxon>
        <taxon>Paracoccus</taxon>
    </lineage>
</organism>
<reference evidence="2" key="1">
    <citation type="submission" date="2018-09" db="EMBL/GenBank/DDBJ databases">
        <title>Paracoccus onubensis nov. sp. a moderate halophilic bacterium isolated from Gruta de las Maravillas (Aracena, Spain).</title>
        <authorList>
            <person name="Jurado V."/>
            <person name="Gutierrez-Patricio S."/>
            <person name="Gonzalez-Pimentel J.L."/>
            <person name="Miller A.Z."/>
            <person name="Laiz L."/>
            <person name="Saiz-Jimenez C."/>
        </authorList>
    </citation>
    <scope>NUCLEOTIDE SEQUENCE [LARGE SCALE GENOMIC DNA]</scope>
    <source>
        <strain evidence="2">DSM 26381</strain>
    </source>
</reference>
<proteinExistence type="predicted"/>
<protein>
    <submittedName>
        <fullName evidence="1">Uncharacterized protein</fullName>
    </submittedName>
</protein>
<sequence length="187" mass="20155">MAAGNGYERIARMRGFFLLPLLIGAGAALAQGPEVRIGEDPAELPPAVQETRAALIEVARSGDIEGLRAIIEAQGSTPTVSFGLPDDPVGYLKETAGDEAGREILAILLNALEMPHAVLGNETEGQSFAWPYLSQLDPTELTPEQEVDAYRLVSVEELQGIRDFGGWIHWRVFIGPDGEWQAFVAGD</sequence>
<evidence type="ECO:0000313" key="2">
    <source>
        <dbReference type="Proteomes" id="UP000283587"/>
    </source>
</evidence>
<dbReference type="EMBL" id="QZEW01000093">
    <property type="protein sequence ID" value="RJL06802.1"/>
    <property type="molecule type" value="Genomic_DNA"/>
</dbReference>
<comment type="caution">
    <text evidence="1">The sequence shown here is derived from an EMBL/GenBank/DDBJ whole genome shotgun (WGS) entry which is preliminary data.</text>
</comment>
<name>A0A419A1M2_9RHOB</name>
<gene>
    <name evidence="1" type="ORF">D3P05_17905</name>
</gene>
<evidence type="ECO:0000313" key="1">
    <source>
        <dbReference type="EMBL" id="RJL06802.1"/>
    </source>
</evidence>
<accession>A0A419A1M2</accession>